<reference evidence="2" key="1">
    <citation type="submission" date="2023-03" db="EMBL/GenBank/DDBJ databases">
        <title>Massive genome expansion in bonnet fungi (Mycena s.s.) driven by repeated elements and novel gene families across ecological guilds.</title>
        <authorList>
            <consortium name="Lawrence Berkeley National Laboratory"/>
            <person name="Harder C.B."/>
            <person name="Miyauchi S."/>
            <person name="Viragh M."/>
            <person name="Kuo A."/>
            <person name="Thoen E."/>
            <person name="Andreopoulos B."/>
            <person name="Lu D."/>
            <person name="Skrede I."/>
            <person name="Drula E."/>
            <person name="Henrissat B."/>
            <person name="Morin E."/>
            <person name="Kohler A."/>
            <person name="Barry K."/>
            <person name="LaButti K."/>
            <person name="Morin E."/>
            <person name="Salamov A."/>
            <person name="Lipzen A."/>
            <person name="Mereny Z."/>
            <person name="Hegedus B."/>
            <person name="Baldrian P."/>
            <person name="Stursova M."/>
            <person name="Weitz H."/>
            <person name="Taylor A."/>
            <person name="Grigoriev I.V."/>
            <person name="Nagy L.G."/>
            <person name="Martin F."/>
            <person name="Kauserud H."/>
        </authorList>
    </citation>
    <scope>NUCLEOTIDE SEQUENCE</scope>
    <source>
        <strain evidence="2">CBHHK067</strain>
    </source>
</reference>
<evidence type="ECO:0000313" key="2">
    <source>
        <dbReference type="EMBL" id="KAJ7697800.1"/>
    </source>
</evidence>
<gene>
    <name evidence="2" type="ORF">B0H17DRAFT_1051276</name>
</gene>
<dbReference type="EMBL" id="JARKIE010000028">
    <property type="protein sequence ID" value="KAJ7697800.1"/>
    <property type="molecule type" value="Genomic_DNA"/>
</dbReference>
<name>A0AAD7DR38_MYCRO</name>
<dbReference type="Proteomes" id="UP001221757">
    <property type="component" value="Unassembled WGS sequence"/>
</dbReference>
<feature type="compositionally biased region" description="Basic residues" evidence="1">
    <location>
        <begin position="165"/>
        <end position="176"/>
    </location>
</feature>
<evidence type="ECO:0000256" key="1">
    <source>
        <dbReference type="SAM" id="MobiDB-lite"/>
    </source>
</evidence>
<feature type="non-terminal residue" evidence="2">
    <location>
        <position position="215"/>
    </location>
</feature>
<feature type="non-terminal residue" evidence="2">
    <location>
        <position position="1"/>
    </location>
</feature>
<dbReference type="AlphaFoldDB" id="A0AAD7DR38"/>
<organism evidence="2 3">
    <name type="scientific">Mycena rosella</name>
    <name type="common">Pink bonnet</name>
    <name type="synonym">Agaricus rosellus</name>
    <dbReference type="NCBI Taxonomy" id="1033263"/>
    <lineage>
        <taxon>Eukaryota</taxon>
        <taxon>Fungi</taxon>
        <taxon>Dikarya</taxon>
        <taxon>Basidiomycota</taxon>
        <taxon>Agaricomycotina</taxon>
        <taxon>Agaricomycetes</taxon>
        <taxon>Agaricomycetidae</taxon>
        <taxon>Agaricales</taxon>
        <taxon>Marasmiineae</taxon>
        <taxon>Mycenaceae</taxon>
        <taxon>Mycena</taxon>
    </lineage>
</organism>
<proteinExistence type="predicted"/>
<evidence type="ECO:0000313" key="3">
    <source>
        <dbReference type="Proteomes" id="UP001221757"/>
    </source>
</evidence>
<sequence length="215" mass="22814">QAHPMVYPSSSQAGQVLHDFSLALAADKSLLKTYKDPSRYIPGFRCVPTLHPYCLHSISFPSPSATVAESIPSAPLHARKMRASPSAPSSLSPCASPSKPPEPSSPGPAPTSPFSDTPAPFDFPSTSSWTLASACSSGRAGSTARTPRRWRTGRFSTTASTPLSRPRRPPHSRAAPRHPSPARPQSVPALPALAHAPTLPLSPYSSLVYCWIGRC</sequence>
<keyword evidence="3" id="KW-1185">Reference proteome</keyword>
<feature type="compositionally biased region" description="Polar residues" evidence="1">
    <location>
        <begin position="132"/>
        <end position="145"/>
    </location>
</feature>
<protein>
    <submittedName>
        <fullName evidence="2">Uncharacterized protein</fullName>
    </submittedName>
</protein>
<comment type="caution">
    <text evidence="2">The sequence shown here is derived from an EMBL/GenBank/DDBJ whole genome shotgun (WGS) entry which is preliminary data.</text>
</comment>
<feature type="compositionally biased region" description="Pro residues" evidence="1">
    <location>
        <begin position="98"/>
        <end position="111"/>
    </location>
</feature>
<feature type="compositionally biased region" description="Low complexity" evidence="1">
    <location>
        <begin position="83"/>
        <end position="97"/>
    </location>
</feature>
<feature type="region of interest" description="Disordered" evidence="1">
    <location>
        <begin position="77"/>
        <end position="118"/>
    </location>
</feature>
<accession>A0AAD7DR38</accession>
<feature type="region of interest" description="Disordered" evidence="1">
    <location>
        <begin position="132"/>
        <end position="189"/>
    </location>
</feature>